<dbReference type="PANTHER" id="PTHR11761">
    <property type="entry name" value="50S/60S RIBOSOMAL PROTEIN L14/L23"/>
    <property type="match status" value="1"/>
</dbReference>
<dbReference type="CDD" id="cd00337">
    <property type="entry name" value="Ribosomal_uL14"/>
    <property type="match status" value="1"/>
</dbReference>
<evidence type="ECO:0000256" key="1">
    <source>
        <dbReference type="ARBA" id="ARBA00022730"/>
    </source>
</evidence>
<comment type="similarity">
    <text evidence="5 6">Belongs to the universal ribosomal protein uL14 family.</text>
</comment>
<evidence type="ECO:0000256" key="3">
    <source>
        <dbReference type="ARBA" id="ARBA00022980"/>
    </source>
</evidence>
<keyword evidence="2 5" id="KW-0694">RNA-binding</keyword>
<evidence type="ECO:0000256" key="2">
    <source>
        <dbReference type="ARBA" id="ARBA00022884"/>
    </source>
</evidence>
<dbReference type="HAMAP" id="MF_01367">
    <property type="entry name" value="Ribosomal_uL14"/>
    <property type="match status" value="1"/>
</dbReference>
<dbReference type="SUPFAM" id="SSF50193">
    <property type="entry name" value="Ribosomal protein L14"/>
    <property type="match status" value="1"/>
</dbReference>
<dbReference type="GO" id="GO:0070180">
    <property type="term" value="F:large ribosomal subunit rRNA binding"/>
    <property type="evidence" value="ECO:0007669"/>
    <property type="project" value="TreeGrafter"/>
</dbReference>
<evidence type="ECO:0000256" key="4">
    <source>
        <dbReference type="ARBA" id="ARBA00023274"/>
    </source>
</evidence>
<dbReference type="GO" id="GO:0003735">
    <property type="term" value="F:structural constituent of ribosome"/>
    <property type="evidence" value="ECO:0007669"/>
    <property type="project" value="InterPro"/>
</dbReference>
<evidence type="ECO:0000313" key="9">
    <source>
        <dbReference type="Proteomes" id="UP000249417"/>
    </source>
</evidence>
<dbReference type="InterPro" id="IPR005745">
    <property type="entry name" value="Ribosomal_uL14_bac-type"/>
</dbReference>
<dbReference type="NCBIfam" id="TIGR01067">
    <property type="entry name" value="rplN_bact"/>
    <property type="match status" value="1"/>
</dbReference>
<comment type="caution">
    <text evidence="8">The sequence shown here is derived from an EMBL/GenBank/DDBJ whole genome shotgun (WGS) entry which is preliminary data.</text>
</comment>
<gene>
    <name evidence="5" type="primary">rplN</name>
    <name evidence="8" type="ORF">DI551_08115</name>
</gene>
<dbReference type="FunFam" id="2.40.150.20:FF:000001">
    <property type="entry name" value="50S ribosomal protein L14"/>
    <property type="match status" value="1"/>
</dbReference>
<dbReference type="SMART" id="SM01374">
    <property type="entry name" value="Ribosomal_L14"/>
    <property type="match status" value="1"/>
</dbReference>
<evidence type="ECO:0000256" key="5">
    <source>
        <dbReference type="HAMAP-Rule" id="MF_01367"/>
    </source>
</evidence>
<dbReference type="Pfam" id="PF00238">
    <property type="entry name" value="Ribosomal_L14"/>
    <property type="match status" value="1"/>
</dbReference>
<dbReference type="GO" id="GO:0022625">
    <property type="term" value="C:cytosolic large ribosomal subunit"/>
    <property type="evidence" value="ECO:0007669"/>
    <property type="project" value="TreeGrafter"/>
</dbReference>
<protein>
    <recommendedName>
        <fullName evidence="5">Large ribosomal subunit protein uL14</fullName>
    </recommendedName>
</protein>
<dbReference type="PROSITE" id="PS00049">
    <property type="entry name" value="RIBOSOMAL_L14"/>
    <property type="match status" value="1"/>
</dbReference>
<comment type="subunit">
    <text evidence="5">Part of the 50S ribosomal subunit. Forms a cluster with proteins L3 and L19. In the 70S ribosome, L14 and L19 interact and together make contacts with the 16S rRNA in bridges B5 and B8.</text>
</comment>
<reference evidence="8 9" key="1">
    <citation type="submission" date="2017-08" db="EMBL/GenBank/DDBJ databases">
        <title>Infants hospitalized years apart are colonized by the same room-sourced microbial strains.</title>
        <authorList>
            <person name="Brooks B."/>
            <person name="Olm M.R."/>
            <person name="Firek B.A."/>
            <person name="Baker R."/>
            <person name="Thomas B.C."/>
            <person name="Morowitz M.J."/>
            <person name="Banfield J.F."/>
        </authorList>
    </citation>
    <scope>NUCLEOTIDE SEQUENCE [LARGE SCALE GENOMIC DNA]</scope>
    <source>
        <strain evidence="8">S2_005_002_R2_29</strain>
    </source>
</reference>
<keyword evidence="1 5" id="KW-0699">rRNA-binding</keyword>
<dbReference type="PANTHER" id="PTHR11761:SF3">
    <property type="entry name" value="LARGE RIBOSOMAL SUBUNIT PROTEIN UL14M"/>
    <property type="match status" value="1"/>
</dbReference>
<name>A0A2W5MVE2_9BACT</name>
<dbReference type="GO" id="GO:0006412">
    <property type="term" value="P:translation"/>
    <property type="evidence" value="ECO:0007669"/>
    <property type="project" value="UniProtKB-UniRule"/>
</dbReference>
<evidence type="ECO:0000313" key="8">
    <source>
        <dbReference type="EMBL" id="PZQ45192.1"/>
    </source>
</evidence>
<proteinExistence type="inferred from homology"/>
<dbReference type="InterPro" id="IPR000218">
    <property type="entry name" value="Ribosomal_uL14"/>
</dbReference>
<keyword evidence="4 5" id="KW-0687">Ribonucleoprotein</keyword>
<evidence type="ECO:0000256" key="7">
    <source>
        <dbReference type="RuleBase" id="RU003950"/>
    </source>
</evidence>
<dbReference type="Gene3D" id="2.40.150.20">
    <property type="entry name" value="Ribosomal protein L14"/>
    <property type="match status" value="1"/>
</dbReference>
<dbReference type="InterPro" id="IPR019972">
    <property type="entry name" value="Ribosomal_uL14_CS"/>
</dbReference>
<evidence type="ECO:0000256" key="6">
    <source>
        <dbReference type="RuleBase" id="RU003949"/>
    </source>
</evidence>
<dbReference type="AlphaFoldDB" id="A0A2W5MVE2"/>
<accession>A0A2W5MVE2</accession>
<sequence length="122" mass="13254">MIQMQSNMEVADNSGARRVECIKVLGGSKRRTANIGDIVVVSIKDAIPRGRVKKGDVRKAVIVRSKHGLNRANGEKIRFDTNACVLINPAGEPIGTRIFGPVTRELRGKGYMKIISLAGEVL</sequence>
<dbReference type="EMBL" id="QFQB01000059">
    <property type="protein sequence ID" value="PZQ45192.1"/>
    <property type="molecule type" value="Genomic_DNA"/>
</dbReference>
<organism evidence="8 9">
    <name type="scientific">Micavibrio aeruginosavorus</name>
    <dbReference type="NCBI Taxonomy" id="349221"/>
    <lineage>
        <taxon>Bacteria</taxon>
        <taxon>Pseudomonadati</taxon>
        <taxon>Bdellovibrionota</taxon>
        <taxon>Bdellovibrionia</taxon>
        <taxon>Bdellovibrionales</taxon>
        <taxon>Pseudobdellovibrionaceae</taxon>
        <taxon>Micavibrio</taxon>
    </lineage>
</organism>
<comment type="function">
    <text evidence="5 7">Binds to 23S rRNA. Forms part of two intersubunit bridges in the 70S ribosome.</text>
</comment>
<keyword evidence="3 5" id="KW-0689">Ribosomal protein</keyword>
<dbReference type="Proteomes" id="UP000249417">
    <property type="component" value="Unassembled WGS sequence"/>
</dbReference>
<dbReference type="InterPro" id="IPR036853">
    <property type="entry name" value="Ribosomal_uL14_sf"/>
</dbReference>